<name>A0A1E5L3K2_9FIRM</name>
<comment type="caution">
    <text evidence="1">The sequence shown here is derived from an EMBL/GenBank/DDBJ whole genome shotgun (WGS) entry which is preliminary data.</text>
</comment>
<dbReference type="OrthoDB" id="9807577at2"/>
<dbReference type="InterPro" id="IPR012441">
    <property type="entry name" value="DUF1643"/>
</dbReference>
<keyword evidence="2" id="KW-1185">Reference proteome</keyword>
<evidence type="ECO:0000313" key="2">
    <source>
        <dbReference type="Proteomes" id="UP000095255"/>
    </source>
</evidence>
<organism evidence="1 2">
    <name type="scientific">Desulfuribacillus stibiiarsenatis</name>
    <dbReference type="NCBI Taxonomy" id="1390249"/>
    <lineage>
        <taxon>Bacteria</taxon>
        <taxon>Bacillati</taxon>
        <taxon>Bacillota</taxon>
        <taxon>Desulfuribacillia</taxon>
        <taxon>Desulfuribacillales</taxon>
        <taxon>Desulfuribacillaceae</taxon>
        <taxon>Desulfuribacillus</taxon>
    </lineage>
</organism>
<dbReference type="Pfam" id="PF07799">
    <property type="entry name" value="DUF1643"/>
    <property type="match status" value="1"/>
</dbReference>
<accession>A0A1E5L3K2</accession>
<evidence type="ECO:0000313" key="1">
    <source>
        <dbReference type="EMBL" id="OEH84664.1"/>
    </source>
</evidence>
<gene>
    <name evidence="1" type="ORF">BHU72_09230</name>
</gene>
<dbReference type="RefSeq" id="WP_069703091.1">
    <property type="nucleotide sequence ID" value="NZ_MJAT01000037.1"/>
</dbReference>
<reference evidence="1 2" key="1">
    <citation type="submission" date="2016-09" db="EMBL/GenBank/DDBJ databases">
        <title>Desulfuribacillus arsenicus sp. nov., an obligately anaerobic, dissimilatory arsenic- and antimonate-reducing bacterium isolated from anoxic sediments.</title>
        <authorList>
            <person name="Abin C.A."/>
            <person name="Hollibaugh J.T."/>
        </authorList>
    </citation>
    <scope>NUCLEOTIDE SEQUENCE [LARGE SCALE GENOMIC DNA]</scope>
    <source>
        <strain evidence="1 2">MLFW-2</strain>
    </source>
</reference>
<protein>
    <recommendedName>
        <fullName evidence="3">DUF1643 domain-containing protein</fullName>
    </recommendedName>
</protein>
<dbReference type="EMBL" id="MJAT01000037">
    <property type="protein sequence ID" value="OEH84664.1"/>
    <property type="molecule type" value="Genomic_DNA"/>
</dbReference>
<evidence type="ECO:0008006" key="3">
    <source>
        <dbReference type="Google" id="ProtNLM"/>
    </source>
</evidence>
<dbReference type="AlphaFoldDB" id="A0A1E5L3K2"/>
<proteinExistence type="predicted"/>
<sequence>MCEFMATVSSTAVFSSEERVHRYLLTRKWQEEASKATVIMLNPSYADEIKGDLSVMKVMNYLVDEGFGCINVVNLFAYVSPTPESLANNKDAVGNKNDDFIKKAIEDSDMIIIAWGSDKKKYIRRKRAVMSLLKGHEAKIKCFKDKDGKMGRHPSRLGFDLELIDFTSND</sequence>
<dbReference type="Proteomes" id="UP000095255">
    <property type="component" value="Unassembled WGS sequence"/>
</dbReference>